<evidence type="ECO:0000259" key="4">
    <source>
        <dbReference type="SMART" id="SM00482"/>
    </source>
</evidence>
<dbReference type="SMART" id="SM00482">
    <property type="entry name" value="POLAc"/>
    <property type="match status" value="1"/>
</dbReference>
<dbReference type="PRINTS" id="PR00868">
    <property type="entry name" value="DNAPOLI"/>
</dbReference>
<sequence>MGFFHTKGAKGGSRRLTGKQQAFEQQKHLLKSVGAKKFEGVGVQPAGSDNPFVYILGLTPTPNQLRRNDLTKGETAQVMRKYFGRDFYYNDCRHGAVVRETFAELDEVIDDVVIEQWRGITEQDIEETKPAVVVALGAGALRFFTGSADIHGMHGRMLPHKVGNHTFWLLPVFDPRWVISKDHDFFVNEYEICVKTQVSRLMDLIETGSLPEPVVYDSNYDDGIEIIMGEGVADVHRVEDVLHDMLKEPLVSVDYETQNLRPYLEDSRLLTTAVGTFDRTVAFPVDHPRAWNNKTRRQVVGLWGEYLCQAPRAIVYNATMEQEWTAHYYGFSNLRKTQWEDLMAAAYCLDSRKGHLSLDDFIKYNCGFDLKKLSGKMNKANMVNEKLDRVLMYNGRDVKWTFKGFEIAQQRLELEGEERPYHTKVRNSAALTGMQMRGMPRNEEGLIELRDILTKDIADTEQELIKTPEVRKFERMNDMDFNPSSPEHNVTLFRDILKRKEGKKEGKDKKGNQKYSTDEAALSAMPADECPSAPLILKLRGFTKLKSTYVDGLLTPITEFIGDEKKRKGLVYPDGLLHPNYNGMFTATGRLSSDEPNAQNFPKRKNRHIRKPIAPPPGFRVVSLDFGQIEARVFGMASRDPNFCNALWNNLDVHFDWAVKISNEYPGILDRIYDEYYDKIIKMVDGGKSEYDSIIKCLRGDVKNQWVFPQFFGAGFKSCAQSLHIPDENAENLRAMFWEEFAGVQEWQNETLERAYRDGYVRTLNGFKRSFPMSKQEIINTPIQGTAAEVVLEGLCLLSEESALLEDVYMHPIMQIHDDLTFIMPEDGMDERIMHVAEIMTGVYKTFDFVNVPLLIEAEEGPNWCDQKVYGEYSSTQFGHIRAD</sequence>
<dbReference type="GO" id="GO:0039693">
    <property type="term" value="P:viral DNA genome replication"/>
    <property type="evidence" value="ECO:0007669"/>
    <property type="project" value="UniProtKB-KW"/>
</dbReference>
<dbReference type="GO" id="GO:0003887">
    <property type="term" value="F:DNA-directed DNA polymerase activity"/>
    <property type="evidence" value="ECO:0007669"/>
    <property type="project" value="InterPro"/>
</dbReference>
<keyword evidence="2" id="KW-1194">Viral DNA replication</keyword>
<dbReference type="InterPro" id="IPR036895">
    <property type="entry name" value="Uracil-DNA_glycosylase-like_sf"/>
</dbReference>
<dbReference type="Pfam" id="PF01612">
    <property type="entry name" value="DNA_pol_A_exo1"/>
    <property type="match status" value="1"/>
</dbReference>
<dbReference type="Gene3D" id="3.30.420.10">
    <property type="entry name" value="Ribonuclease H-like superfamily/Ribonuclease H"/>
    <property type="match status" value="1"/>
</dbReference>
<evidence type="ECO:0000313" key="6">
    <source>
        <dbReference type="Proteomes" id="UP000259921"/>
    </source>
</evidence>
<evidence type="ECO:0000256" key="1">
    <source>
        <dbReference type="ARBA" id="ARBA00022705"/>
    </source>
</evidence>
<dbReference type="Proteomes" id="UP000259921">
    <property type="component" value="Segment"/>
</dbReference>
<name>A0A384WZB3_9CAUD</name>
<dbReference type="SUPFAM" id="SSF52141">
    <property type="entry name" value="Uracil-DNA glycosylase-like"/>
    <property type="match status" value="1"/>
</dbReference>
<dbReference type="Gene3D" id="1.10.150.20">
    <property type="entry name" value="5' to 3' exonuclease, C-terminal subdomain"/>
    <property type="match status" value="1"/>
</dbReference>
<dbReference type="PANTHER" id="PTHR10133">
    <property type="entry name" value="DNA POLYMERASE I"/>
    <property type="match status" value="1"/>
</dbReference>
<dbReference type="Gene3D" id="1.20.1060.10">
    <property type="entry name" value="Taq DNA Polymerase, Chain T, domain 4"/>
    <property type="match status" value="1"/>
</dbReference>
<reference evidence="5 6" key="1">
    <citation type="submission" date="2017-08" db="EMBL/GenBank/DDBJ databases">
        <title>Complete genome sequence of bacteriophage vB_VpaS_KF6.</title>
        <authorList>
            <person name="Yu J."/>
            <person name="Kwak S.-J."/>
            <person name="Lim J.-A."/>
            <person name="Chang H.-J."/>
        </authorList>
    </citation>
    <scope>NUCLEOTIDE SEQUENCE [LARGE SCALE GENOMIC DNA]</scope>
</reference>
<gene>
    <name evidence="5" type="ORF">KF6_063</name>
</gene>
<dbReference type="InterPro" id="IPR002298">
    <property type="entry name" value="DNA_polymerase_A"/>
</dbReference>
<evidence type="ECO:0000313" key="5">
    <source>
        <dbReference type="EMBL" id="ATI19471.1"/>
    </source>
</evidence>
<dbReference type="Gene3D" id="3.40.470.10">
    <property type="entry name" value="Uracil-DNA glycosylase-like domain"/>
    <property type="match status" value="1"/>
</dbReference>
<dbReference type="Gene3D" id="3.30.70.370">
    <property type="match status" value="1"/>
</dbReference>
<feature type="compositionally biased region" description="Basic and acidic residues" evidence="3">
    <location>
        <begin position="501"/>
        <end position="511"/>
    </location>
</feature>
<accession>A0A384WZB3</accession>
<dbReference type="InterPro" id="IPR002562">
    <property type="entry name" value="3'-5'_exonuclease_dom"/>
</dbReference>
<dbReference type="Pfam" id="PF00476">
    <property type="entry name" value="DNA_pol_A"/>
    <property type="match status" value="2"/>
</dbReference>
<feature type="region of interest" description="Disordered" evidence="3">
    <location>
        <begin position="501"/>
        <end position="522"/>
    </location>
</feature>
<dbReference type="EMBL" id="MF754116">
    <property type="protein sequence ID" value="ATI19471.1"/>
    <property type="molecule type" value="Genomic_DNA"/>
</dbReference>
<organism evidence="5 6">
    <name type="scientific">Vibrio phage vB_VpaS_KF6</name>
    <dbReference type="NCBI Taxonomy" id="2041477"/>
    <lineage>
        <taxon>Viruses</taxon>
        <taxon>Duplodnaviria</taxon>
        <taxon>Heunggongvirae</taxon>
        <taxon>Uroviricota</taxon>
        <taxon>Caudoviricetes</taxon>
        <taxon>Mardecavirus</taxon>
        <taxon>Mardecavirus SSP002</taxon>
    </lineage>
</organism>
<dbReference type="InterPro" id="IPR043502">
    <property type="entry name" value="DNA/RNA_pol_sf"/>
</dbReference>
<proteinExistence type="predicted"/>
<dbReference type="GO" id="GO:0006261">
    <property type="term" value="P:DNA-templated DNA replication"/>
    <property type="evidence" value="ECO:0007669"/>
    <property type="project" value="InterPro"/>
</dbReference>
<dbReference type="SUPFAM" id="SSF56672">
    <property type="entry name" value="DNA/RNA polymerases"/>
    <property type="match status" value="1"/>
</dbReference>
<dbReference type="PANTHER" id="PTHR10133:SF27">
    <property type="entry name" value="DNA POLYMERASE NU"/>
    <property type="match status" value="1"/>
</dbReference>
<evidence type="ECO:0000256" key="3">
    <source>
        <dbReference type="SAM" id="MobiDB-lite"/>
    </source>
</evidence>
<protein>
    <submittedName>
        <fullName evidence="5">Putative DNA polymerase I</fullName>
    </submittedName>
</protein>
<feature type="domain" description="DNA-directed DNA polymerase family A palm" evidence="4">
    <location>
        <begin position="606"/>
        <end position="828"/>
    </location>
</feature>
<dbReference type="InterPro" id="IPR012337">
    <property type="entry name" value="RNaseH-like_sf"/>
</dbReference>
<dbReference type="InterPro" id="IPR036397">
    <property type="entry name" value="RNaseH_sf"/>
</dbReference>
<dbReference type="SUPFAM" id="SSF53098">
    <property type="entry name" value="Ribonuclease H-like"/>
    <property type="match status" value="1"/>
</dbReference>
<dbReference type="GO" id="GO:0003677">
    <property type="term" value="F:DNA binding"/>
    <property type="evidence" value="ECO:0007669"/>
    <property type="project" value="InterPro"/>
</dbReference>
<evidence type="ECO:0000256" key="2">
    <source>
        <dbReference type="ARBA" id="ARBA00023109"/>
    </source>
</evidence>
<dbReference type="InterPro" id="IPR001098">
    <property type="entry name" value="DNA-dir_DNA_pol_A_palm_dom"/>
</dbReference>
<dbReference type="GO" id="GO:0008408">
    <property type="term" value="F:3'-5' exonuclease activity"/>
    <property type="evidence" value="ECO:0007669"/>
    <property type="project" value="InterPro"/>
</dbReference>
<dbReference type="GO" id="GO:0006302">
    <property type="term" value="P:double-strand break repair"/>
    <property type="evidence" value="ECO:0007669"/>
    <property type="project" value="TreeGrafter"/>
</dbReference>
<keyword evidence="1" id="KW-0235">DNA replication</keyword>